<dbReference type="Proteomes" id="UP000503640">
    <property type="component" value="Unassembled WGS sequence"/>
</dbReference>
<feature type="signal peptide" evidence="1">
    <location>
        <begin position="1"/>
        <end position="21"/>
    </location>
</feature>
<gene>
    <name evidence="2" type="ORF">AMYX_25730</name>
</gene>
<accession>A0A7I9VN51</accession>
<evidence type="ECO:0000313" key="3">
    <source>
        <dbReference type="Proteomes" id="UP000503640"/>
    </source>
</evidence>
<sequence>MSVRSALLALALSLPLTPARAADQACSIAITGAVQASFRCRISFLARGDGAVRVLVTPEKLPKTVKAMLPGEFELPAPVQAQVYPFDRLASAQVLLTGPHHATFSAVKGKKERRGDVTVTLTQVANVAGGHEALKPSLSGKMEAHLVPASKSAKGEARVTVTF</sequence>
<dbReference type="EMBL" id="BJTG01000005">
    <property type="protein sequence ID" value="GEJ57832.1"/>
    <property type="molecule type" value="Genomic_DNA"/>
</dbReference>
<comment type="caution">
    <text evidence="2">The sequence shown here is derived from an EMBL/GenBank/DDBJ whole genome shotgun (WGS) entry which is preliminary data.</text>
</comment>
<name>A0A7I9VN51_9BACT</name>
<dbReference type="RefSeq" id="WP_176065746.1">
    <property type="nucleotide sequence ID" value="NZ_BJTG01000005.1"/>
</dbReference>
<dbReference type="AlphaFoldDB" id="A0A7I9VN51"/>
<organism evidence="2 3">
    <name type="scientific">Anaeromyxobacter diazotrophicus</name>
    <dbReference type="NCBI Taxonomy" id="2590199"/>
    <lineage>
        <taxon>Bacteria</taxon>
        <taxon>Pseudomonadati</taxon>
        <taxon>Myxococcota</taxon>
        <taxon>Myxococcia</taxon>
        <taxon>Myxococcales</taxon>
        <taxon>Cystobacterineae</taxon>
        <taxon>Anaeromyxobacteraceae</taxon>
        <taxon>Anaeromyxobacter</taxon>
    </lineage>
</organism>
<evidence type="ECO:0000313" key="2">
    <source>
        <dbReference type="EMBL" id="GEJ57832.1"/>
    </source>
</evidence>
<evidence type="ECO:0000256" key="1">
    <source>
        <dbReference type="SAM" id="SignalP"/>
    </source>
</evidence>
<feature type="chain" id="PRO_5029481956" evidence="1">
    <location>
        <begin position="22"/>
        <end position="163"/>
    </location>
</feature>
<protein>
    <submittedName>
        <fullName evidence="2">Uncharacterized protein</fullName>
    </submittedName>
</protein>
<reference evidence="3" key="1">
    <citation type="journal article" date="2020" name="Appl. Environ. Microbiol.">
        <title>Diazotrophic Anaeromyxobacter Isolates from Soils.</title>
        <authorList>
            <person name="Masuda Y."/>
            <person name="Yamanaka H."/>
            <person name="Xu Z.X."/>
            <person name="Shiratori Y."/>
            <person name="Aono T."/>
            <person name="Amachi S."/>
            <person name="Senoo K."/>
            <person name="Itoh H."/>
        </authorList>
    </citation>
    <scope>NUCLEOTIDE SEQUENCE [LARGE SCALE GENOMIC DNA]</scope>
    <source>
        <strain evidence="3">R267</strain>
    </source>
</reference>
<keyword evidence="3" id="KW-1185">Reference proteome</keyword>
<keyword evidence="1" id="KW-0732">Signal</keyword>
<proteinExistence type="predicted"/>